<organism evidence="2 3">
    <name type="scientific">Rehaibacterium terrae</name>
    <dbReference type="NCBI Taxonomy" id="1341696"/>
    <lineage>
        <taxon>Bacteria</taxon>
        <taxon>Pseudomonadati</taxon>
        <taxon>Pseudomonadota</taxon>
        <taxon>Gammaproteobacteria</taxon>
        <taxon>Lysobacterales</taxon>
        <taxon>Lysobacteraceae</taxon>
        <taxon>Rehaibacterium</taxon>
    </lineage>
</organism>
<dbReference type="PRINTS" id="PR00111">
    <property type="entry name" value="ABHYDROLASE"/>
</dbReference>
<dbReference type="RefSeq" id="WP_183948515.1">
    <property type="nucleotide sequence ID" value="NZ_JACHHX010000011.1"/>
</dbReference>
<evidence type="ECO:0000259" key="1">
    <source>
        <dbReference type="Pfam" id="PF00561"/>
    </source>
</evidence>
<dbReference type="InterPro" id="IPR050471">
    <property type="entry name" value="AB_hydrolase"/>
</dbReference>
<dbReference type="PANTHER" id="PTHR43433">
    <property type="entry name" value="HYDROLASE, ALPHA/BETA FOLD FAMILY PROTEIN"/>
    <property type="match status" value="1"/>
</dbReference>
<dbReference type="AlphaFoldDB" id="A0A7W8DEN5"/>
<dbReference type="PANTHER" id="PTHR43433:SF1">
    <property type="entry name" value="BLL5160 PROTEIN"/>
    <property type="match status" value="1"/>
</dbReference>
<evidence type="ECO:0000313" key="3">
    <source>
        <dbReference type="Proteomes" id="UP000519004"/>
    </source>
</evidence>
<sequence>MDAVCRFRAADGVELGYRRWRPRAERGMPLVLLHGAASNGTRWWHFVATTTLRHGHRLIRPDLRGHGLSLWRGPADMARWSDDLAELLDQERIPRAHIGGHCLGANLALHFAARHPGRCAGLVLIEPMVRSALVGTLARLRPLTPLLRLLVALLRGGNRLGLHRRHLRPLDLEALDRSVQGAIGSSAMLRRYGSPWHDLRTLPSAQYLANLLEVLRPLPLARVRSPGLAVLSRGRLMADPARTRAALAILPGIEFVELDARHWIPTEQPDAMRECIDAWVLAHDATQDSLAPE</sequence>
<dbReference type="InterPro" id="IPR000073">
    <property type="entry name" value="AB_hydrolase_1"/>
</dbReference>
<dbReference type="InterPro" id="IPR029058">
    <property type="entry name" value="AB_hydrolase_fold"/>
</dbReference>
<comment type="caution">
    <text evidence="2">The sequence shown here is derived from an EMBL/GenBank/DDBJ whole genome shotgun (WGS) entry which is preliminary data.</text>
</comment>
<dbReference type="Gene3D" id="3.40.50.1820">
    <property type="entry name" value="alpha/beta hydrolase"/>
    <property type="match status" value="1"/>
</dbReference>
<dbReference type="Proteomes" id="UP000519004">
    <property type="component" value="Unassembled WGS sequence"/>
</dbReference>
<dbReference type="SUPFAM" id="SSF53474">
    <property type="entry name" value="alpha/beta-Hydrolases"/>
    <property type="match status" value="1"/>
</dbReference>
<dbReference type="EMBL" id="JACHHX010000011">
    <property type="protein sequence ID" value="MBB5015841.1"/>
    <property type="molecule type" value="Genomic_DNA"/>
</dbReference>
<gene>
    <name evidence="2" type="ORF">HNQ58_001751</name>
</gene>
<accession>A0A7W8DEN5</accession>
<keyword evidence="3" id="KW-1185">Reference proteome</keyword>
<dbReference type="Pfam" id="PF00561">
    <property type="entry name" value="Abhydrolase_1"/>
    <property type="match status" value="1"/>
</dbReference>
<name>A0A7W8DEN5_9GAMM</name>
<proteinExistence type="predicted"/>
<protein>
    <submittedName>
        <fullName evidence="2">Pimeloyl-ACP methyl ester carboxylesterase</fullName>
    </submittedName>
</protein>
<evidence type="ECO:0000313" key="2">
    <source>
        <dbReference type="EMBL" id="MBB5015841.1"/>
    </source>
</evidence>
<reference evidence="2 3" key="1">
    <citation type="submission" date="2020-08" db="EMBL/GenBank/DDBJ databases">
        <title>Genomic Encyclopedia of Type Strains, Phase IV (KMG-IV): sequencing the most valuable type-strain genomes for metagenomic binning, comparative biology and taxonomic classification.</title>
        <authorList>
            <person name="Goeker M."/>
        </authorList>
    </citation>
    <scope>NUCLEOTIDE SEQUENCE [LARGE SCALE GENOMIC DNA]</scope>
    <source>
        <strain evidence="2 3">DSM 25897</strain>
    </source>
</reference>
<feature type="domain" description="AB hydrolase-1" evidence="1">
    <location>
        <begin position="29"/>
        <end position="263"/>
    </location>
</feature>